<accession>A0ABN7X3J9</accession>
<feature type="region of interest" description="Disordered" evidence="1">
    <location>
        <begin position="1"/>
        <end position="20"/>
    </location>
</feature>
<evidence type="ECO:0000313" key="2">
    <source>
        <dbReference type="EMBL" id="CAG8847206.1"/>
    </source>
</evidence>
<comment type="caution">
    <text evidence="2">The sequence shown here is derived from an EMBL/GenBank/DDBJ whole genome shotgun (WGS) entry which is preliminary data.</text>
</comment>
<dbReference type="Proteomes" id="UP000789901">
    <property type="component" value="Unassembled WGS sequence"/>
</dbReference>
<dbReference type="EMBL" id="CAJVQB010086634">
    <property type="protein sequence ID" value="CAG8847206.1"/>
    <property type="molecule type" value="Genomic_DNA"/>
</dbReference>
<proteinExistence type="predicted"/>
<evidence type="ECO:0000256" key="1">
    <source>
        <dbReference type="SAM" id="MobiDB-lite"/>
    </source>
</evidence>
<keyword evidence="3" id="KW-1185">Reference proteome</keyword>
<feature type="region of interest" description="Disordered" evidence="1">
    <location>
        <begin position="235"/>
        <end position="258"/>
    </location>
</feature>
<reference evidence="2 3" key="1">
    <citation type="submission" date="2021-06" db="EMBL/GenBank/DDBJ databases">
        <authorList>
            <person name="Kallberg Y."/>
            <person name="Tangrot J."/>
            <person name="Rosling A."/>
        </authorList>
    </citation>
    <scope>NUCLEOTIDE SEQUENCE [LARGE SCALE GENOMIC DNA]</scope>
    <source>
        <strain evidence="2 3">120-4 pot B 10/14</strain>
    </source>
</reference>
<feature type="non-terminal residue" evidence="2">
    <location>
        <position position="1"/>
    </location>
</feature>
<name>A0ABN7X3J9_GIGMA</name>
<gene>
    <name evidence="2" type="ORF">GMARGA_LOCUS38545</name>
</gene>
<evidence type="ECO:0000313" key="3">
    <source>
        <dbReference type="Proteomes" id="UP000789901"/>
    </source>
</evidence>
<feature type="non-terminal residue" evidence="2">
    <location>
        <position position="258"/>
    </location>
</feature>
<protein>
    <submittedName>
        <fullName evidence="2">33369_t:CDS:1</fullName>
    </submittedName>
</protein>
<organism evidence="2 3">
    <name type="scientific">Gigaspora margarita</name>
    <dbReference type="NCBI Taxonomy" id="4874"/>
    <lineage>
        <taxon>Eukaryota</taxon>
        <taxon>Fungi</taxon>
        <taxon>Fungi incertae sedis</taxon>
        <taxon>Mucoromycota</taxon>
        <taxon>Glomeromycotina</taxon>
        <taxon>Glomeromycetes</taxon>
        <taxon>Diversisporales</taxon>
        <taxon>Gigasporaceae</taxon>
        <taxon>Gigaspora</taxon>
    </lineage>
</organism>
<sequence length="258" mass="28848">SETIIDIDSTSTPLESDNLNTKTSQTIHNISTSTIDIEQEQTTTFYFVLPSSIQILNSRSAPVSPIIPPTLFNISSTPSNISLLTSTADHWSSVAVNRNIEQSSLSSYTPLYLQLDTSNNFSPRFSSILISTQYIAPLSPLVLPTTYYTTDYNIGTSYQPNIKQSSLYPQFDRATWNTLYPDNYNTETQYTSIYPNISDTEETTQTPLNNQSDSDPKQSFRKAYTAILNQVRTLNNNTDNQDLSSNHSISDEESNSSD</sequence>
<feature type="compositionally biased region" description="Polar residues" evidence="1">
    <location>
        <begin position="235"/>
        <end position="248"/>
    </location>
</feature>